<dbReference type="AlphaFoldDB" id="A0A654C6Y9"/>
<accession>A0A654C6Y9</accession>
<reference evidence="1 2" key="1">
    <citation type="submission" date="2019-10" db="EMBL/GenBank/DDBJ databases">
        <authorList>
            <person name="Karimi E."/>
        </authorList>
    </citation>
    <scope>NUCLEOTIDE SEQUENCE [LARGE SCALE GENOMIC DNA]</scope>
    <source>
        <strain evidence="1">Bacillus sp. 71</strain>
    </source>
</reference>
<evidence type="ECO:0000313" key="1">
    <source>
        <dbReference type="EMBL" id="VXC86925.1"/>
    </source>
</evidence>
<gene>
    <name evidence="1" type="ORF">BACI71_90087</name>
</gene>
<organism evidence="1 2">
    <name type="scientific">Bacillus mycoides</name>
    <dbReference type="NCBI Taxonomy" id="1405"/>
    <lineage>
        <taxon>Bacteria</taxon>
        <taxon>Bacillati</taxon>
        <taxon>Bacillota</taxon>
        <taxon>Bacilli</taxon>
        <taxon>Bacillales</taxon>
        <taxon>Bacillaceae</taxon>
        <taxon>Bacillus</taxon>
        <taxon>Bacillus cereus group</taxon>
    </lineage>
</organism>
<protein>
    <recommendedName>
        <fullName evidence="3">Group-specific protein</fullName>
    </recommendedName>
</protein>
<proteinExistence type="predicted"/>
<name>A0A654C6Y9_BACMY</name>
<dbReference type="EMBL" id="CABWMC010000034">
    <property type="protein sequence ID" value="VXC86925.1"/>
    <property type="molecule type" value="Genomic_DNA"/>
</dbReference>
<sequence>MDAEFVFWDTSELKKRTCMSWTTIQKEFFFDQRFQKFKVGGKWYFPAKEKKAFLLNWLTENEM</sequence>
<dbReference type="Proteomes" id="UP000437562">
    <property type="component" value="Unassembled WGS sequence"/>
</dbReference>
<evidence type="ECO:0008006" key="3">
    <source>
        <dbReference type="Google" id="ProtNLM"/>
    </source>
</evidence>
<evidence type="ECO:0000313" key="2">
    <source>
        <dbReference type="Proteomes" id="UP000437562"/>
    </source>
</evidence>